<dbReference type="OrthoDB" id="4547174at2"/>
<dbReference type="RefSeq" id="WP_159477009.1">
    <property type="nucleotide sequence ID" value="NZ_BAAATH010000005.1"/>
</dbReference>
<dbReference type="Proteomes" id="UP001432292">
    <property type="component" value="Chromosome"/>
</dbReference>
<reference evidence="2" key="2">
    <citation type="submission" date="2022-10" db="EMBL/GenBank/DDBJ databases">
        <title>The complete genomes of actinobacterial strains from the NBC collection.</title>
        <authorList>
            <person name="Joergensen T.S."/>
            <person name="Alvarez Arevalo M."/>
            <person name="Sterndorff E.B."/>
            <person name="Faurdal D."/>
            <person name="Vuksanovic O."/>
            <person name="Mourched A.-S."/>
            <person name="Charusanti P."/>
            <person name="Shaw S."/>
            <person name="Blin K."/>
            <person name="Weber T."/>
        </authorList>
    </citation>
    <scope>NUCLEOTIDE SEQUENCE</scope>
    <source>
        <strain evidence="2">NBC_01256</strain>
    </source>
</reference>
<protein>
    <submittedName>
        <fullName evidence="1">Uncharacterized protein</fullName>
    </submittedName>
</protein>
<organism evidence="1 3">
    <name type="scientific">Streptomyces caniferus</name>
    <dbReference type="NCBI Taxonomy" id="285557"/>
    <lineage>
        <taxon>Bacteria</taxon>
        <taxon>Bacillati</taxon>
        <taxon>Actinomycetota</taxon>
        <taxon>Actinomycetes</taxon>
        <taxon>Kitasatosporales</taxon>
        <taxon>Streptomycetaceae</taxon>
        <taxon>Streptomyces</taxon>
    </lineage>
</organism>
<dbReference type="Proteomes" id="UP000435837">
    <property type="component" value="Unassembled WGS sequence"/>
</dbReference>
<evidence type="ECO:0000313" key="2">
    <source>
        <dbReference type="EMBL" id="WUS27568.1"/>
    </source>
</evidence>
<sequence length="117" mass="13165">MRKDHQLRRLAVGEDTWLWSVRHKHPPCREILSLHHAATRTTLRIVFHDRPGRLVPDGLLHSGAVGDRRGVLNLHEPGVVRRLVDELAAQGRLPTAPGDEELDGWPLFDALVARDGD</sequence>
<accession>A0A640SAF1</accession>
<dbReference type="AlphaFoldDB" id="A0A640SAF1"/>
<evidence type="ECO:0000313" key="4">
    <source>
        <dbReference type="Proteomes" id="UP001432292"/>
    </source>
</evidence>
<evidence type="ECO:0000313" key="1">
    <source>
        <dbReference type="EMBL" id="GFE07426.1"/>
    </source>
</evidence>
<evidence type="ECO:0000313" key="3">
    <source>
        <dbReference type="Proteomes" id="UP000435837"/>
    </source>
</evidence>
<dbReference type="EMBL" id="BLIN01000005">
    <property type="protein sequence ID" value="GFE07426.1"/>
    <property type="molecule type" value="Genomic_DNA"/>
</dbReference>
<dbReference type="EMBL" id="CP108473">
    <property type="protein sequence ID" value="WUS27568.1"/>
    <property type="molecule type" value="Genomic_DNA"/>
</dbReference>
<name>A0A640SAF1_9ACTN</name>
<gene>
    <name evidence="2" type="ORF">OG727_37805</name>
    <name evidence="1" type="ORF">Scani_36940</name>
</gene>
<proteinExistence type="predicted"/>
<keyword evidence="4" id="KW-1185">Reference proteome</keyword>
<reference evidence="1 3" key="1">
    <citation type="submission" date="2019-12" db="EMBL/GenBank/DDBJ databases">
        <title>Whole genome shotgun sequence of Streptomyces caniferus NBRC 15389.</title>
        <authorList>
            <person name="Ichikawa N."/>
            <person name="Kimura A."/>
            <person name="Kitahashi Y."/>
            <person name="Komaki H."/>
            <person name="Tamura T."/>
        </authorList>
    </citation>
    <scope>NUCLEOTIDE SEQUENCE [LARGE SCALE GENOMIC DNA]</scope>
    <source>
        <strain evidence="1 3">NBRC 15389</strain>
    </source>
</reference>